<dbReference type="InterPro" id="IPR013655">
    <property type="entry name" value="PAS_fold_3"/>
</dbReference>
<dbReference type="InterPro" id="IPR000014">
    <property type="entry name" value="PAS"/>
</dbReference>
<keyword evidence="9 11" id="KW-0807">Transducer</keyword>
<keyword evidence="5" id="KW-0997">Cell inner membrane</keyword>
<feature type="domain" description="Methyl-accepting transducer" evidence="13">
    <location>
        <begin position="249"/>
        <end position="485"/>
    </location>
</feature>
<evidence type="ECO:0000256" key="10">
    <source>
        <dbReference type="ARBA" id="ARBA00029447"/>
    </source>
</evidence>
<name>A0A1V0B8I2_9GAMM</name>
<evidence type="ECO:0000256" key="12">
    <source>
        <dbReference type="SAM" id="Phobius"/>
    </source>
</evidence>
<dbReference type="SUPFAM" id="SSF58104">
    <property type="entry name" value="Methyl-accepting chemotaxis protein (MCP) signaling domain"/>
    <property type="match status" value="1"/>
</dbReference>
<comment type="subcellular location">
    <subcellularLocation>
        <location evidence="1">Cell inner membrane</location>
        <topology evidence="1">Multi-pass membrane protein</topology>
    </subcellularLocation>
</comment>
<keyword evidence="2" id="KW-1003">Cell membrane</keyword>
<keyword evidence="8 12" id="KW-0472">Membrane</keyword>
<dbReference type="AlphaFoldDB" id="A0A1V0B8I2"/>
<evidence type="ECO:0000259" key="14">
    <source>
        <dbReference type="PROSITE" id="PS50112"/>
    </source>
</evidence>
<evidence type="ECO:0000256" key="9">
    <source>
        <dbReference type="ARBA" id="ARBA00023224"/>
    </source>
</evidence>
<feature type="transmembrane region" description="Helical" evidence="12">
    <location>
        <begin position="149"/>
        <end position="169"/>
    </location>
</feature>
<organism evidence="15 16">
    <name type="scientific">Halopseudomonas phragmitis</name>
    <dbReference type="NCBI Taxonomy" id="1931241"/>
    <lineage>
        <taxon>Bacteria</taxon>
        <taxon>Pseudomonadati</taxon>
        <taxon>Pseudomonadota</taxon>
        <taxon>Gammaproteobacteria</taxon>
        <taxon>Pseudomonadales</taxon>
        <taxon>Pseudomonadaceae</taxon>
        <taxon>Halopseudomonas</taxon>
    </lineage>
</organism>
<dbReference type="InterPro" id="IPR004089">
    <property type="entry name" value="MCPsignal_dom"/>
</dbReference>
<dbReference type="CDD" id="cd00130">
    <property type="entry name" value="PAS"/>
    <property type="match status" value="1"/>
</dbReference>
<dbReference type="GO" id="GO:0052131">
    <property type="term" value="P:positive aerotaxis"/>
    <property type="evidence" value="ECO:0007669"/>
    <property type="project" value="UniProtKB-ARBA"/>
</dbReference>
<evidence type="ECO:0000256" key="6">
    <source>
        <dbReference type="ARBA" id="ARBA00022692"/>
    </source>
</evidence>
<feature type="domain" description="PAS" evidence="14">
    <location>
        <begin position="21"/>
        <end position="76"/>
    </location>
</feature>
<evidence type="ECO:0000256" key="3">
    <source>
        <dbReference type="ARBA" id="ARBA00022481"/>
    </source>
</evidence>
<dbReference type="SMART" id="SM00283">
    <property type="entry name" value="MA"/>
    <property type="match status" value="1"/>
</dbReference>
<dbReference type="STRING" id="1931241.BVH74_16305"/>
<dbReference type="PANTHER" id="PTHR32089:SF74">
    <property type="entry name" value="METHYL-ACCEPTING CHEMOTAXIS PROTEIN AER"/>
    <property type="match status" value="1"/>
</dbReference>
<dbReference type="Pfam" id="PF08447">
    <property type="entry name" value="PAS_3"/>
    <property type="match status" value="1"/>
</dbReference>
<reference evidence="15 16" key="1">
    <citation type="submission" date="2017-03" db="EMBL/GenBank/DDBJ databases">
        <title>Complete genome sequence of the novel DNRA strain Pseudomonas sp. S-6-2 isolated from Chinese polluted river sediment. Journal of Biotechnology.</title>
        <authorList>
            <person name="Li J."/>
            <person name="Xiang F."/>
            <person name="Wang L."/>
            <person name="Xi L."/>
            <person name="Liu J."/>
        </authorList>
    </citation>
    <scope>NUCLEOTIDE SEQUENCE [LARGE SCALE GENOMIC DNA]</scope>
    <source>
        <strain evidence="15 16">S-6-2</strain>
    </source>
</reference>
<proteinExistence type="inferred from homology"/>
<protein>
    <submittedName>
        <fullName evidence="15">Chemotaxis protein</fullName>
    </submittedName>
</protein>
<dbReference type="GO" id="GO:0007165">
    <property type="term" value="P:signal transduction"/>
    <property type="evidence" value="ECO:0007669"/>
    <property type="project" value="UniProtKB-KW"/>
</dbReference>
<keyword evidence="6 12" id="KW-0812">Transmembrane</keyword>
<dbReference type="GO" id="GO:0005886">
    <property type="term" value="C:plasma membrane"/>
    <property type="evidence" value="ECO:0007669"/>
    <property type="project" value="UniProtKB-SubCell"/>
</dbReference>
<dbReference type="Gene3D" id="1.10.287.950">
    <property type="entry name" value="Methyl-accepting chemotaxis protein"/>
    <property type="match status" value="1"/>
</dbReference>
<dbReference type="NCBIfam" id="TIGR00229">
    <property type="entry name" value="sensory_box"/>
    <property type="match status" value="1"/>
</dbReference>
<evidence type="ECO:0000256" key="1">
    <source>
        <dbReference type="ARBA" id="ARBA00004429"/>
    </source>
</evidence>
<evidence type="ECO:0000256" key="7">
    <source>
        <dbReference type="ARBA" id="ARBA00022989"/>
    </source>
</evidence>
<dbReference type="SUPFAM" id="SSF55785">
    <property type="entry name" value="PYP-like sensor domain (PAS domain)"/>
    <property type="match status" value="1"/>
</dbReference>
<dbReference type="FunFam" id="3.30.450.20:FF:000046">
    <property type="entry name" value="Aerotaxis sensor receptor"/>
    <property type="match status" value="1"/>
</dbReference>
<dbReference type="PROSITE" id="PS50112">
    <property type="entry name" value="PAS"/>
    <property type="match status" value="1"/>
</dbReference>
<dbReference type="Proteomes" id="UP000243488">
    <property type="component" value="Chromosome"/>
</dbReference>
<dbReference type="RefSeq" id="WP_080051125.1">
    <property type="nucleotide sequence ID" value="NZ_CP020100.1"/>
</dbReference>
<dbReference type="EMBL" id="CP020100">
    <property type="protein sequence ID" value="AQZ96217.1"/>
    <property type="molecule type" value="Genomic_DNA"/>
</dbReference>
<evidence type="ECO:0000313" key="16">
    <source>
        <dbReference type="Proteomes" id="UP000243488"/>
    </source>
</evidence>
<dbReference type="InterPro" id="IPR035965">
    <property type="entry name" value="PAS-like_dom_sf"/>
</dbReference>
<keyword evidence="7 12" id="KW-1133">Transmembrane helix</keyword>
<dbReference type="KEGG" id="ppha:BVH74_16305"/>
<dbReference type="SMART" id="SM00091">
    <property type="entry name" value="PAS"/>
    <property type="match status" value="1"/>
</dbReference>
<evidence type="ECO:0000313" key="15">
    <source>
        <dbReference type="EMBL" id="AQZ96217.1"/>
    </source>
</evidence>
<sequence length="521" mass="56678">MRNNQPVTDRERTFDAKQRLISATDTVGKIVYCNDEFVAISGFNREELIGSPHNIVRHPDMPPAVYENMWSYLKAGKTWMGIVKNRCKNGDYYWVEAYVTPIVEQGKVIGYESVRTLPARDRVQRAEALYKRIRSGKPAHSHVLETQHLLQKLVPALVVALIALLVIGWRGTWPLGAVAAIAVLLGGYLTLWLSERAVAEAMHSIPNAFDNEIAALAFANDDGMIGRLRMVLISEAARIRTALTRLSDYAAQTSSGASQACSLATRTTVALEAQRQEADQAATAMNEMAASIHEVSNHVQQTAGEAENARRLVRDGTQVAETTLRAISALAETVERINQAAASVAAETEHINTAASLIQSIADQTNLLALNAAIEAARAGEQGRGFAVVADEVRALAQKTRDSTESIKSVIGNLRQRAQEAVDVARSGDLEAEKGVEQVTLTQEALRGIDAVMERISQMTQQMAAAAEEQSAVAEDISEQISRIAQAADQSLEMARDTGNRGQSLERTAADLHNLTDRFNS</sequence>
<dbReference type="PROSITE" id="PS50111">
    <property type="entry name" value="CHEMOTAXIS_TRANSDUC_2"/>
    <property type="match status" value="1"/>
</dbReference>
<comment type="similarity">
    <text evidence="10">Belongs to the methyl-accepting chemotaxis (MCP) protein family.</text>
</comment>
<evidence type="ECO:0000256" key="4">
    <source>
        <dbReference type="ARBA" id="ARBA00022500"/>
    </source>
</evidence>
<dbReference type="CDD" id="cd11386">
    <property type="entry name" value="MCP_signal"/>
    <property type="match status" value="1"/>
</dbReference>
<accession>A0A1V0B8I2</accession>
<evidence type="ECO:0000256" key="2">
    <source>
        <dbReference type="ARBA" id="ARBA00022475"/>
    </source>
</evidence>
<gene>
    <name evidence="15" type="ORF">BVH74_16305</name>
</gene>
<dbReference type="PANTHER" id="PTHR32089">
    <property type="entry name" value="METHYL-ACCEPTING CHEMOTAXIS PROTEIN MCPB"/>
    <property type="match status" value="1"/>
</dbReference>
<evidence type="ECO:0000259" key="13">
    <source>
        <dbReference type="PROSITE" id="PS50111"/>
    </source>
</evidence>
<dbReference type="FunFam" id="1.10.287.950:FF:000001">
    <property type="entry name" value="Methyl-accepting chemotaxis sensory transducer"/>
    <property type="match status" value="1"/>
</dbReference>
<dbReference type="Gene3D" id="3.30.450.20">
    <property type="entry name" value="PAS domain"/>
    <property type="match status" value="1"/>
</dbReference>
<dbReference type="Pfam" id="PF00015">
    <property type="entry name" value="MCPsignal"/>
    <property type="match status" value="1"/>
</dbReference>
<keyword evidence="4" id="KW-0145">Chemotaxis</keyword>
<keyword evidence="16" id="KW-1185">Reference proteome</keyword>
<feature type="transmembrane region" description="Helical" evidence="12">
    <location>
        <begin position="175"/>
        <end position="193"/>
    </location>
</feature>
<evidence type="ECO:0000256" key="5">
    <source>
        <dbReference type="ARBA" id="ARBA00022519"/>
    </source>
</evidence>
<keyword evidence="3" id="KW-0488">Methylation</keyword>
<evidence type="ECO:0000256" key="8">
    <source>
        <dbReference type="ARBA" id="ARBA00023136"/>
    </source>
</evidence>
<evidence type="ECO:0000256" key="11">
    <source>
        <dbReference type="PROSITE-ProRule" id="PRU00284"/>
    </source>
</evidence>